<dbReference type="Gene3D" id="2.30.130.40">
    <property type="entry name" value="LON domain-like"/>
    <property type="match status" value="1"/>
</dbReference>
<dbReference type="InterPro" id="IPR003111">
    <property type="entry name" value="Lon_prtase_N"/>
</dbReference>
<dbReference type="Pfam" id="PF02190">
    <property type="entry name" value="LON_substr_bdg"/>
    <property type="match status" value="1"/>
</dbReference>
<dbReference type="AlphaFoldDB" id="A0A8E0S5I4"/>
<organism evidence="3 4">
    <name type="scientific">Fasciolopsis buskii</name>
    <dbReference type="NCBI Taxonomy" id="27845"/>
    <lineage>
        <taxon>Eukaryota</taxon>
        <taxon>Metazoa</taxon>
        <taxon>Spiralia</taxon>
        <taxon>Lophotrochozoa</taxon>
        <taxon>Platyhelminthes</taxon>
        <taxon>Trematoda</taxon>
        <taxon>Digenea</taxon>
        <taxon>Plagiorchiida</taxon>
        <taxon>Echinostomata</taxon>
        <taxon>Echinostomatoidea</taxon>
        <taxon>Fasciolidae</taxon>
        <taxon>Fasciolopsis</taxon>
    </lineage>
</organism>
<evidence type="ECO:0000313" key="3">
    <source>
        <dbReference type="EMBL" id="KAA0196756.1"/>
    </source>
</evidence>
<dbReference type="PROSITE" id="PS51787">
    <property type="entry name" value="LON_N"/>
    <property type="match status" value="1"/>
</dbReference>
<name>A0A8E0S5I4_9TREM</name>
<reference evidence="3" key="1">
    <citation type="submission" date="2019-05" db="EMBL/GenBank/DDBJ databases">
        <title>Annotation for the trematode Fasciolopsis buski.</title>
        <authorList>
            <person name="Choi Y.-J."/>
        </authorList>
    </citation>
    <scope>NUCLEOTIDE SEQUENCE</scope>
    <source>
        <strain evidence="3">HT</strain>
        <tissue evidence="3">Whole worm</tissue>
    </source>
</reference>
<evidence type="ECO:0000256" key="1">
    <source>
        <dbReference type="SAM" id="Phobius"/>
    </source>
</evidence>
<comment type="caution">
    <text evidence="3">The sequence shown here is derived from an EMBL/GenBank/DDBJ whole genome shotgun (WGS) entry which is preliminary data.</text>
</comment>
<keyword evidence="1" id="KW-1133">Transmembrane helix</keyword>
<dbReference type="SUPFAM" id="SSF88697">
    <property type="entry name" value="PUA domain-like"/>
    <property type="match status" value="1"/>
</dbReference>
<gene>
    <name evidence="3" type="ORF">FBUS_08260</name>
</gene>
<dbReference type="OrthoDB" id="6264111at2759"/>
<feature type="domain" description="Lon N-terminal" evidence="2">
    <location>
        <begin position="20"/>
        <end position="253"/>
    </location>
</feature>
<accession>A0A8E0S5I4</accession>
<evidence type="ECO:0000259" key="2">
    <source>
        <dbReference type="PROSITE" id="PS51787"/>
    </source>
</evidence>
<dbReference type="PANTHER" id="PTHR23327">
    <property type="entry name" value="RING FINGER PROTEIN 127"/>
    <property type="match status" value="1"/>
</dbReference>
<dbReference type="EMBL" id="LUCM01002838">
    <property type="protein sequence ID" value="KAA0196756.1"/>
    <property type="molecule type" value="Genomic_DNA"/>
</dbReference>
<keyword evidence="1" id="KW-0812">Transmembrane</keyword>
<protein>
    <submittedName>
        <fullName evidence="3">LON peptidase N-terminal domain and RING finger protein 2</fullName>
    </submittedName>
</protein>
<feature type="transmembrane region" description="Helical" evidence="1">
    <location>
        <begin position="55"/>
        <end position="81"/>
    </location>
</feature>
<keyword evidence="1" id="KW-0472">Membrane</keyword>
<dbReference type="PANTHER" id="PTHR23327:SF42">
    <property type="entry name" value="LON PEPTIDASE N-TERMINAL DOMAIN AND RING FINGER PROTEIN C14F5.10C"/>
    <property type="match status" value="1"/>
</dbReference>
<sequence length="270" mass="30612">MWELPFTLFQLVVGVGRDPGVELPVMPCCLAFPGMPCPLHVFEPQFRGMSGNIHCATFVILIVICFYLRAAVCWYFGFWILDFQVGTIVQVTNYETLPDGRLLIDTKGCERIRVLNERVVNGLTNVRFEFYRDLPVEEEDSESEALIYFKHFTLFHDIFVTAYRSLSATVHSMASEWLAAVPCRTRASLVPFFGPLPSVNSCPPEGDTGGPVSWIWWLVAVLPLNETCRYKLLSCRKPLERLNKLKEILNFLSSGQWKSDGSCHCPSLSC</sequence>
<dbReference type="GO" id="GO:0061630">
    <property type="term" value="F:ubiquitin protein ligase activity"/>
    <property type="evidence" value="ECO:0007669"/>
    <property type="project" value="TreeGrafter"/>
</dbReference>
<proteinExistence type="predicted"/>
<evidence type="ECO:0000313" key="4">
    <source>
        <dbReference type="Proteomes" id="UP000728185"/>
    </source>
</evidence>
<dbReference type="InterPro" id="IPR015947">
    <property type="entry name" value="PUA-like_sf"/>
</dbReference>
<dbReference type="Proteomes" id="UP000728185">
    <property type="component" value="Unassembled WGS sequence"/>
</dbReference>
<keyword evidence="4" id="KW-1185">Reference proteome</keyword>
<dbReference type="InterPro" id="IPR046336">
    <property type="entry name" value="Lon_prtase_N_sf"/>
</dbReference>